<evidence type="ECO:0000256" key="2">
    <source>
        <dbReference type="SAM" id="SignalP"/>
    </source>
</evidence>
<feature type="signal peptide" evidence="2">
    <location>
        <begin position="1"/>
        <end position="22"/>
    </location>
</feature>
<evidence type="ECO:0000256" key="1">
    <source>
        <dbReference type="SAM" id="Coils"/>
    </source>
</evidence>
<name>A0ABQ3H5P2_9NEIS</name>
<evidence type="ECO:0000313" key="3">
    <source>
        <dbReference type="EMBL" id="GHD68258.1"/>
    </source>
</evidence>
<dbReference type="EMBL" id="BMYO01000010">
    <property type="protein sequence ID" value="GHD68258.1"/>
    <property type="molecule type" value="Genomic_DNA"/>
</dbReference>
<keyword evidence="2" id="KW-0732">Signal</keyword>
<dbReference type="InterPro" id="IPR014917">
    <property type="entry name" value="DUF1800"/>
</dbReference>
<dbReference type="Pfam" id="PF08811">
    <property type="entry name" value="DUF1800"/>
    <property type="match status" value="1"/>
</dbReference>
<evidence type="ECO:0008006" key="5">
    <source>
        <dbReference type="Google" id="ProtNLM"/>
    </source>
</evidence>
<gene>
    <name evidence="3" type="ORF">GCM10007350_33110</name>
</gene>
<keyword evidence="4" id="KW-1185">Reference proteome</keyword>
<keyword evidence="1" id="KW-0175">Coiled coil</keyword>
<reference evidence="4" key="1">
    <citation type="journal article" date="2019" name="Int. J. Syst. Evol. Microbiol.">
        <title>The Global Catalogue of Microorganisms (GCM) 10K type strain sequencing project: providing services to taxonomists for standard genome sequencing and annotation.</title>
        <authorList>
            <consortium name="The Broad Institute Genomics Platform"/>
            <consortium name="The Broad Institute Genome Sequencing Center for Infectious Disease"/>
            <person name="Wu L."/>
            <person name="Ma J."/>
        </authorList>
    </citation>
    <scope>NUCLEOTIDE SEQUENCE [LARGE SCALE GENOMIC DNA]</scope>
    <source>
        <strain evidence="4">KCTC 23701</strain>
    </source>
</reference>
<dbReference type="RefSeq" id="WP_189462035.1">
    <property type="nucleotide sequence ID" value="NZ_BMYO01000010.1"/>
</dbReference>
<sequence>MHRALFTLAFAALMAGAAPVRAGGDDLRWLQRTGFGVDAAAVQSLQRLGPSRYLDAQLGPEQPLPASVQAQIDAMPISSTGIAALFAQADTLKAAIDAAQSDADKQAAKKAHGAFEQDVLQQAMQRNLLRAIHSPDPLRQKLVWFWFNHFNVFSGKNNGRLLIPDYEENAIRPYALGRFRDLVMATLKHPAMLVYLDNAQNAAGKLNENYARELMELHTLGVDGGYTQADVQALARILTGVSVNLRGEARPRAAMQPGYLHEGAFEFIPRRHDWGDKVLLGQTIKGTGFDEVETAVTLLCRQPATARHISQQLATYLLGSPADPQLVARMTETFQRSDGDIAATVRVLFRSPQARSAPPFYTDPYRYVVSALRQGYDGQTLGNVQPAINWLNQQGEPLYGRLTPDGYPLDGDAWASDGQMVKRFEVARAIAGGRAPLAPSSTPTPSYQWRFAQSAGVQTRNVLDRATSPTEWNLLWLSAPEMNHD</sequence>
<protein>
    <recommendedName>
        <fullName evidence="5">DUF1800 domain-containing protein</fullName>
    </recommendedName>
</protein>
<feature type="coiled-coil region" evidence="1">
    <location>
        <begin position="82"/>
        <end position="109"/>
    </location>
</feature>
<evidence type="ECO:0000313" key="4">
    <source>
        <dbReference type="Proteomes" id="UP000604737"/>
    </source>
</evidence>
<organism evidence="3 4">
    <name type="scientific">Jeongeupia chitinilytica</name>
    <dbReference type="NCBI Taxonomy" id="1041641"/>
    <lineage>
        <taxon>Bacteria</taxon>
        <taxon>Pseudomonadati</taxon>
        <taxon>Pseudomonadota</taxon>
        <taxon>Betaproteobacteria</taxon>
        <taxon>Neisseriales</taxon>
        <taxon>Chitinibacteraceae</taxon>
        <taxon>Jeongeupia</taxon>
    </lineage>
</organism>
<proteinExistence type="predicted"/>
<accession>A0ABQ3H5P2</accession>
<feature type="chain" id="PRO_5047045573" description="DUF1800 domain-containing protein" evidence="2">
    <location>
        <begin position="23"/>
        <end position="485"/>
    </location>
</feature>
<comment type="caution">
    <text evidence="3">The sequence shown here is derived from an EMBL/GenBank/DDBJ whole genome shotgun (WGS) entry which is preliminary data.</text>
</comment>
<dbReference type="Proteomes" id="UP000604737">
    <property type="component" value="Unassembled WGS sequence"/>
</dbReference>